<name>A0A7W8XX37_9HYPH</name>
<evidence type="ECO:0000313" key="1">
    <source>
        <dbReference type="EMBL" id="MBB5577193.1"/>
    </source>
</evidence>
<sequence length="159" mass="16909">MSGRFVRFAEIAGISAGLSIIFSDFASAGCWSALKSPEWQQISSIIATAKLCEQMPAGPNRTRRLEVTGVDFCTAPSGVSVTANVSLTCGSSTESFLQLSPMDGKVVATVTLDIGACRITDSNINISGQAGEVLSKLPQTQEFLRTWAQIRLSNLCGMR</sequence>
<evidence type="ECO:0000313" key="2">
    <source>
        <dbReference type="Proteomes" id="UP000549882"/>
    </source>
</evidence>
<dbReference type="Proteomes" id="UP000549882">
    <property type="component" value="Unassembled WGS sequence"/>
</dbReference>
<organism evidence="1 2">
    <name type="scientific">Rhizobium paranaense</name>
    <dbReference type="NCBI Taxonomy" id="1650438"/>
    <lineage>
        <taxon>Bacteria</taxon>
        <taxon>Pseudomonadati</taxon>
        <taxon>Pseudomonadota</taxon>
        <taxon>Alphaproteobacteria</taxon>
        <taxon>Hyphomicrobiales</taxon>
        <taxon>Rhizobiaceae</taxon>
        <taxon>Rhizobium/Agrobacterium group</taxon>
        <taxon>Rhizobium</taxon>
    </lineage>
</organism>
<keyword evidence="2" id="KW-1185">Reference proteome</keyword>
<gene>
    <name evidence="1" type="ORF">GGD50_005844</name>
</gene>
<protein>
    <submittedName>
        <fullName evidence="1">Uncharacterized protein</fullName>
    </submittedName>
</protein>
<comment type="caution">
    <text evidence="1">The sequence shown here is derived from an EMBL/GenBank/DDBJ whole genome shotgun (WGS) entry which is preliminary data.</text>
</comment>
<dbReference type="EMBL" id="JACHBI010000017">
    <property type="protein sequence ID" value="MBB5577193.1"/>
    <property type="molecule type" value="Genomic_DNA"/>
</dbReference>
<accession>A0A7W8XX37</accession>
<reference evidence="1 2" key="1">
    <citation type="submission" date="2020-08" db="EMBL/GenBank/DDBJ databases">
        <title>Genomic Encyclopedia of Type Strains, Phase IV (KMG-V): Genome sequencing to study the core and pangenomes of soil and plant-associated prokaryotes.</title>
        <authorList>
            <person name="Whitman W."/>
        </authorList>
    </citation>
    <scope>NUCLEOTIDE SEQUENCE [LARGE SCALE GENOMIC DNA]</scope>
    <source>
        <strain evidence="1 2">SEMIA 4064</strain>
    </source>
</reference>
<dbReference type="AlphaFoldDB" id="A0A7W8XX37"/>
<proteinExistence type="predicted"/>